<gene>
    <name evidence="2" type="ORF">PHATRDRAFT_47856</name>
</gene>
<dbReference type="SUPFAM" id="SSF49879">
    <property type="entry name" value="SMAD/FHA domain"/>
    <property type="match status" value="1"/>
</dbReference>
<organism evidence="2 3">
    <name type="scientific">Phaeodactylum tricornutum (strain CCAP 1055/1)</name>
    <dbReference type="NCBI Taxonomy" id="556484"/>
    <lineage>
        <taxon>Eukaryota</taxon>
        <taxon>Sar</taxon>
        <taxon>Stramenopiles</taxon>
        <taxon>Ochrophyta</taxon>
        <taxon>Bacillariophyta</taxon>
        <taxon>Bacillariophyceae</taxon>
        <taxon>Bacillariophycidae</taxon>
        <taxon>Naviculales</taxon>
        <taxon>Phaeodactylaceae</taxon>
        <taxon>Phaeodactylum</taxon>
    </lineage>
</organism>
<evidence type="ECO:0000313" key="2">
    <source>
        <dbReference type="EMBL" id="EEC46089.1"/>
    </source>
</evidence>
<reference evidence="2 3" key="1">
    <citation type="journal article" date="2008" name="Nature">
        <title>The Phaeodactylum genome reveals the evolutionary history of diatom genomes.</title>
        <authorList>
            <person name="Bowler C."/>
            <person name="Allen A.E."/>
            <person name="Badger J.H."/>
            <person name="Grimwood J."/>
            <person name="Jabbari K."/>
            <person name="Kuo A."/>
            <person name="Maheswari U."/>
            <person name="Martens C."/>
            <person name="Maumus F."/>
            <person name="Otillar R.P."/>
            <person name="Rayko E."/>
            <person name="Salamov A."/>
            <person name="Vandepoele K."/>
            <person name="Beszteri B."/>
            <person name="Gruber A."/>
            <person name="Heijde M."/>
            <person name="Katinka M."/>
            <person name="Mock T."/>
            <person name="Valentin K."/>
            <person name="Verret F."/>
            <person name="Berges J.A."/>
            <person name="Brownlee C."/>
            <person name="Cadoret J.P."/>
            <person name="Chiovitti A."/>
            <person name="Choi C.J."/>
            <person name="Coesel S."/>
            <person name="De Martino A."/>
            <person name="Detter J.C."/>
            <person name="Durkin C."/>
            <person name="Falciatore A."/>
            <person name="Fournet J."/>
            <person name="Haruta M."/>
            <person name="Huysman M.J."/>
            <person name="Jenkins B.D."/>
            <person name="Jiroutova K."/>
            <person name="Jorgensen R.E."/>
            <person name="Joubert Y."/>
            <person name="Kaplan A."/>
            <person name="Kroger N."/>
            <person name="Kroth P.G."/>
            <person name="La Roche J."/>
            <person name="Lindquist E."/>
            <person name="Lommer M."/>
            <person name="Martin-Jezequel V."/>
            <person name="Lopez P.J."/>
            <person name="Lucas S."/>
            <person name="Mangogna M."/>
            <person name="McGinnis K."/>
            <person name="Medlin L.K."/>
            <person name="Montsant A."/>
            <person name="Oudot-Le Secq M.P."/>
            <person name="Napoli C."/>
            <person name="Obornik M."/>
            <person name="Parker M.S."/>
            <person name="Petit J.L."/>
            <person name="Porcel B.M."/>
            <person name="Poulsen N."/>
            <person name="Robison M."/>
            <person name="Rychlewski L."/>
            <person name="Rynearson T.A."/>
            <person name="Schmutz J."/>
            <person name="Shapiro H."/>
            <person name="Siaut M."/>
            <person name="Stanley M."/>
            <person name="Sussman M.R."/>
            <person name="Taylor A.R."/>
            <person name="Vardi A."/>
            <person name="von Dassow P."/>
            <person name="Vyverman W."/>
            <person name="Willis A."/>
            <person name="Wyrwicz L.S."/>
            <person name="Rokhsar D.S."/>
            <person name="Weissenbach J."/>
            <person name="Armbrust E.V."/>
            <person name="Green B.R."/>
            <person name="Van de Peer Y."/>
            <person name="Grigoriev I.V."/>
        </authorList>
    </citation>
    <scope>NUCLEOTIDE SEQUENCE [LARGE SCALE GENOMIC DNA]</scope>
    <source>
        <strain evidence="2 3">CCAP 1055/1</strain>
    </source>
</reference>
<dbReference type="HOGENOM" id="CLU_768278_0_0_1"/>
<dbReference type="Pfam" id="PF00498">
    <property type="entry name" value="FHA"/>
    <property type="match status" value="1"/>
</dbReference>
<evidence type="ECO:0000259" key="1">
    <source>
        <dbReference type="PROSITE" id="PS50006"/>
    </source>
</evidence>
<reference evidence="3" key="2">
    <citation type="submission" date="2008-08" db="EMBL/GenBank/DDBJ databases">
        <authorList>
            <consortium name="Diatom Consortium"/>
            <person name="Grigoriev I."/>
            <person name="Grimwood J."/>
            <person name="Kuo A."/>
            <person name="Otillar R.P."/>
            <person name="Salamov A."/>
            <person name="Detter J.C."/>
            <person name="Lindquist E."/>
            <person name="Shapiro H."/>
            <person name="Lucas S."/>
            <person name="Glavina del Rio T."/>
            <person name="Pitluck S."/>
            <person name="Rokhsar D."/>
            <person name="Bowler C."/>
        </authorList>
    </citation>
    <scope>GENOME REANNOTATION</scope>
    <source>
        <strain evidence="3">CCAP 1055/1</strain>
    </source>
</reference>
<dbReference type="KEGG" id="pti:PHATRDRAFT_47856"/>
<proteinExistence type="predicted"/>
<dbReference type="OrthoDB" id="44230at2759"/>
<dbReference type="Gene3D" id="2.60.200.20">
    <property type="match status" value="1"/>
</dbReference>
<dbReference type="GeneID" id="7203081"/>
<dbReference type="PANTHER" id="PTHR23308">
    <property type="entry name" value="NUCLEAR INHIBITOR OF PROTEIN PHOSPHATASE-1"/>
    <property type="match status" value="1"/>
</dbReference>
<dbReference type="EMBL" id="CM000617">
    <property type="protein sequence ID" value="EEC46089.1"/>
    <property type="molecule type" value="Genomic_DNA"/>
</dbReference>
<dbReference type="PROSITE" id="PS50006">
    <property type="entry name" value="FHA_DOMAIN"/>
    <property type="match status" value="1"/>
</dbReference>
<name>B7G556_PHATC</name>
<sequence length="361" mass="38845">MVATTSTDVTMSVNVRLCGSIPRRDMKLFGDGAPVSRLASLTSSCNRLNIGSLAATNGCKNEDSTLSTTSTFNGSDHTSLSPLNEHPNMRGILTEHQALTPLFEPPSWAVPAKGEAHLEPVCEALGRQTAVDLTTQNAYRVGRSPNCDVQLMHGTSSRRHAMLFHHSNGSCYVVDCGSAHGTFINGRRISSPGCGGMVVPHKVRRGAIIRFGGPGAPCFVLKSFSFCLSDVAEGTTSTPDMGELVRRNTRFNALGKAAAESVKTADVFRTSTFLYRKRSFDSLASSATLDEEEPSVKRLRCTSPPPSPDSPLLRLISPDMPSMLVSKPRRVHFSTAKPLVFFPALVTPGEVSSEEEDNDDC</sequence>
<dbReference type="AlphaFoldDB" id="B7G556"/>
<dbReference type="eggNOG" id="KOG1881">
    <property type="taxonomic scope" value="Eukaryota"/>
</dbReference>
<dbReference type="PaxDb" id="2850-Phatr47856"/>
<keyword evidence="3" id="KW-1185">Reference proteome</keyword>
<dbReference type="InterPro" id="IPR000253">
    <property type="entry name" value="FHA_dom"/>
</dbReference>
<dbReference type="SMART" id="SM00240">
    <property type="entry name" value="FHA"/>
    <property type="match status" value="1"/>
</dbReference>
<dbReference type="InterPro" id="IPR008984">
    <property type="entry name" value="SMAD_FHA_dom_sf"/>
</dbReference>
<protein>
    <recommendedName>
        <fullName evidence="1">FHA domain-containing protein</fullName>
    </recommendedName>
</protein>
<dbReference type="InterPro" id="IPR050923">
    <property type="entry name" value="Cell_Proc_Reg/RNA_Proc"/>
</dbReference>
<dbReference type="RefSeq" id="XP_002182188.1">
    <property type="nucleotide sequence ID" value="XM_002182152.1"/>
</dbReference>
<dbReference type="InParanoid" id="B7G556"/>
<accession>B7G556</accession>
<evidence type="ECO:0000313" key="3">
    <source>
        <dbReference type="Proteomes" id="UP000000759"/>
    </source>
</evidence>
<feature type="domain" description="FHA" evidence="1">
    <location>
        <begin position="139"/>
        <end position="189"/>
    </location>
</feature>
<dbReference type="Proteomes" id="UP000000759">
    <property type="component" value="Chromosome 15"/>
</dbReference>